<protein>
    <submittedName>
        <fullName evidence="2">Uncharacterized protein</fullName>
    </submittedName>
</protein>
<dbReference type="AlphaFoldDB" id="A0A5C0UFQ5"/>
<evidence type="ECO:0000256" key="1">
    <source>
        <dbReference type="SAM" id="Coils"/>
    </source>
</evidence>
<feature type="coiled-coil region" evidence="1">
    <location>
        <begin position="110"/>
        <end position="190"/>
    </location>
</feature>
<gene>
    <name evidence="2" type="ORF">FZC34_01765</name>
</gene>
<evidence type="ECO:0000313" key="3">
    <source>
        <dbReference type="Proteomes" id="UP000325004"/>
    </source>
</evidence>
<dbReference type="RefSeq" id="WP_148971750.1">
    <property type="nucleotide sequence ID" value="NZ_CP043316.1"/>
</dbReference>
<sequence>MLKKFIIMLLITSESYAMENEEMDMMDEMPYSELDKYSEHTVNEGSEHLNVSKSPQLDSQITVKILDNDQIYYRSQIKEDRADDFAHITYMQRSELALLRKMENSKLKLQLHDEDKINELQNEVANLKEDRGNDRESIKSLLSKLQNKEEKSEQLKLELQNRQNEFNYQITKLQNEAAILQNSKNDGQKNIDKL</sequence>
<keyword evidence="1" id="KW-0175">Coiled coil</keyword>
<dbReference type="KEGG" id="cpri:FZC34_01765"/>
<name>A0A5C0UFQ5_9PROT</name>
<dbReference type="EMBL" id="CP043316">
    <property type="protein sequence ID" value="QEK38629.1"/>
    <property type="molecule type" value="Genomic_DNA"/>
</dbReference>
<evidence type="ECO:0000313" key="2">
    <source>
        <dbReference type="EMBL" id="QEK38629.1"/>
    </source>
</evidence>
<keyword evidence="3" id="KW-1185">Reference proteome</keyword>
<accession>A0A5C0UFQ5</accession>
<dbReference type="Proteomes" id="UP000325004">
    <property type="component" value="Chromosome"/>
</dbReference>
<proteinExistence type="predicted"/>
<reference evidence="2 3" key="1">
    <citation type="submission" date="2019-08" db="EMBL/GenBank/DDBJ databases">
        <title>Highly reduced genomes of protist endosymbionts show evolutionary convergence.</title>
        <authorList>
            <person name="George E."/>
            <person name="Husnik F."/>
            <person name="Tashyreva D."/>
            <person name="Prokopchuk G."/>
            <person name="Horak A."/>
            <person name="Kwong W.K."/>
            <person name="Lukes J."/>
            <person name="Keeling P.J."/>
        </authorList>
    </citation>
    <scope>NUCLEOTIDE SEQUENCE [LARGE SCALE GENOMIC DNA]</scope>
    <source>
        <strain evidence="2">1604LC</strain>
    </source>
</reference>
<organism evidence="2 3">
    <name type="scientific">Candidatus Cytomitobacter primus</name>
    <dbReference type="NCBI Taxonomy" id="2066024"/>
    <lineage>
        <taxon>Bacteria</taxon>
        <taxon>Pseudomonadati</taxon>
        <taxon>Pseudomonadota</taxon>
        <taxon>Alphaproteobacteria</taxon>
        <taxon>Holosporales</taxon>
        <taxon>Holosporaceae</taxon>
        <taxon>Candidatus Cytomitobacter</taxon>
    </lineage>
</organism>